<protein>
    <submittedName>
        <fullName evidence="1">Uncharacterized protein</fullName>
    </submittedName>
</protein>
<sequence length="90" mass="10882">MLNVLLLIGAKSNKIKNMEKFNSIRWFELTIALQYDSYGEKYLNAFERMYIHKERSELLNLRNWKIPVSIEEKIKEKLNYITTKNWQAPE</sequence>
<name>A0A644SJU5_9ZZZZ</name>
<dbReference type="EMBL" id="VSSQ01000001">
    <property type="protein sequence ID" value="MPL54939.1"/>
    <property type="molecule type" value="Genomic_DNA"/>
</dbReference>
<organism evidence="1">
    <name type="scientific">bioreactor metagenome</name>
    <dbReference type="NCBI Taxonomy" id="1076179"/>
    <lineage>
        <taxon>unclassified sequences</taxon>
        <taxon>metagenomes</taxon>
        <taxon>ecological metagenomes</taxon>
    </lineage>
</organism>
<evidence type="ECO:0000313" key="1">
    <source>
        <dbReference type="EMBL" id="MPL54939.1"/>
    </source>
</evidence>
<dbReference type="AlphaFoldDB" id="A0A644SJU5"/>
<accession>A0A644SJU5</accession>
<reference evidence="1" key="1">
    <citation type="submission" date="2019-08" db="EMBL/GenBank/DDBJ databases">
        <authorList>
            <person name="Kucharzyk K."/>
            <person name="Murdoch R.W."/>
            <person name="Higgins S."/>
            <person name="Loffler F."/>
        </authorList>
    </citation>
    <scope>NUCLEOTIDE SEQUENCE</scope>
</reference>
<gene>
    <name evidence="1" type="ORF">SDC9_00405</name>
</gene>
<comment type="caution">
    <text evidence="1">The sequence shown here is derived from an EMBL/GenBank/DDBJ whole genome shotgun (WGS) entry which is preliminary data.</text>
</comment>
<proteinExistence type="predicted"/>